<dbReference type="Proteomes" id="UP001190640">
    <property type="component" value="Chromosome 8"/>
</dbReference>
<evidence type="ECO:0000256" key="6">
    <source>
        <dbReference type="ARBA" id="ARBA00022801"/>
    </source>
</evidence>
<name>A0AA97JSS5_EUBMA</name>
<evidence type="ECO:0000313" key="9">
    <source>
        <dbReference type="Proteomes" id="UP001190640"/>
    </source>
</evidence>
<evidence type="ECO:0000313" key="10">
    <source>
        <dbReference type="RefSeq" id="XP_054843555.1"/>
    </source>
</evidence>
<keyword evidence="9" id="KW-1185">Reference proteome</keyword>
<accession>A0AA97JSS5</accession>
<dbReference type="GO" id="GO:0005634">
    <property type="term" value="C:nucleus"/>
    <property type="evidence" value="ECO:0007669"/>
    <property type="project" value="UniProtKB-SubCell"/>
</dbReference>
<dbReference type="PANTHER" id="PTHR22930:SF206">
    <property type="entry name" value="NUCLEASE HARBI1"/>
    <property type="match status" value="1"/>
</dbReference>
<evidence type="ECO:0000256" key="5">
    <source>
        <dbReference type="ARBA" id="ARBA00022723"/>
    </source>
</evidence>
<evidence type="ECO:0000256" key="7">
    <source>
        <dbReference type="ARBA" id="ARBA00023242"/>
    </source>
</evidence>
<keyword evidence="7" id="KW-0539">Nucleus</keyword>
<keyword evidence="4" id="KW-0540">Nuclease</keyword>
<dbReference type="RefSeq" id="XP_054843555.1">
    <property type="nucleotide sequence ID" value="XM_054987580.1"/>
</dbReference>
<dbReference type="InterPro" id="IPR045249">
    <property type="entry name" value="HARBI1-like"/>
</dbReference>
<comment type="similarity">
    <text evidence="3">Belongs to the HARBI1 family.</text>
</comment>
<protein>
    <submittedName>
        <fullName evidence="10">Uncharacterized protein LOC129335128</fullName>
    </submittedName>
</protein>
<keyword evidence="5" id="KW-0479">Metal-binding</keyword>
<dbReference type="AlphaFoldDB" id="A0AA97JSS5"/>
<dbReference type="GO" id="GO:0016787">
    <property type="term" value="F:hydrolase activity"/>
    <property type="evidence" value="ECO:0007669"/>
    <property type="project" value="UniProtKB-KW"/>
</dbReference>
<evidence type="ECO:0000256" key="3">
    <source>
        <dbReference type="ARBA" id="ARBA00006958"/>
    </source>
</evidence>
<keyword evidence="6" id="KW-0378">Hydrolase</keyword>
<evidence type="ECO:0000256" key="4">
    <source>
        <dbReference type="ARBA" id="ARBA00022722"/>
    </source>
</evidence>
<evidence type="ECO:0000256" key="2">
    <source>
        <dbReference type="ARBA" id="ARBA00004123"/>
    </source>
</evidence>
<dbReference type="GeneID" id="129335128"/>
<gene>
    <name evidence="10" type="primary">LOC129335128</name>
</gene>
<dbReference type="PANTHER" id="PTHR22930">
    <property type="match status" value="1"/>
</dbReference>
<dbReference type="KEGG" id="emc:129335128"/>
<dbReference type="GO" id="GO:0004518">
    <property type="term" value="F:nuclease activity"/>
    <property type="evidence" value="ECO:0007669"/>
    <property type="project" value="UniProtKB-KW"/>
</dbReference>
<proteinExistence type="inferred from homology"/>
<dbReference type="GO" id="GO:0046872">
    <property type="term" value="F:metal ion binding"/>
    <property type="evidence" value="ECO:0007669"/>
    <property type="project" value="UniProtKB-KW"/>
</dbReference>
<reference evidence="10" key="1">
    <citation type="submission" date="2025-08" db="UniProtKB">
        <authorList>
            <consortium name="RefSeq"/>
        </authorList>
    </citation>
    <scope>IDENTIFICATION</scope>
    <source>
        <tissue evidence="10">Blood</tissue>
    </source>
</reference>
<comment type="cofactor">
    <cofactor evidence="1">
        <name>a divalent metal cation</name>
        <dbReference type="ChEBI" id="CHEBI:60240"/>
    </cofactor>
</comment>
<dbReference type="Pfam" id="PF13359">
    <property type="entry name" value="DDE_Tnp_4"/>
    <property type="match status" value="1"/>
</dbReference>
<feature type="domain" description="DDE Tnp4" evidence="8">
    <location>
        <begin position="151"/>
        <end position="314"/>
    </location>
</feature>
<dbReference type="InterPro" id="IPR027806">
    <property type="entry name" value="HARBI1_dom"/>
</dbReference>
<evidence type="ECO:0000256" key="1">
    <source>
        <dbReference type="ARBA" id="ARBA00001968"/>
    </source>
</evidence>
<evidence type="ECO:0000259" key="8">
    <source>
        <dbReference type="Pfam" id="PF13359"/>
    </source>
</evidence>
<sequence>MRQRWYTLADLEEPRDCWVYPRSLEWWDCIVMCCWDDWEWMRRFRMLKASFLELVQRLHPCLERNSTTMHAALSLEKRVAVVVWFLASGASYQVGSDLFGMGHSTVASSVLEFCFAVELELLAKTVCLGDDVGKIMECFQLLGFPHCIGTIDGCHIPICAPGGRPEQYGNRKHFSSILLQGTVDHTGIFIDVEVGWSGKNHDAFVFSHSALCSAMDSGTFLLGNQCITVHGIQVPPLIISDGAYPMRRWLMKPFGNTASSAMERHLDRCLCRARNTIERSFRRLKSRWRSLSTCLRAREQNIVSIVTTAVVLHNLCEAKGHPILSVPGDSAALQVEVEAQEFQEPENRHHEEGKVVRRALARLMSGGT</sequence>
<comment type="subcellular location">
    <subcellularLocation>
        <location evidence="2">Nucleus</location>
    </subcellularLocation>
</comment>
<organism evidence="9 10">
    <name type="scientific">Eublepharis macularius</name>
    <name type="common">Leopard gecko</name>
    <name type="synonym">Cyrtodactylus macularius</name>
    <dbReference type="NCBI Taxonomy" id="481883"/>
    <lineage>
        <taxon>Eukaryota</taxon>
        <taxon>Metazoa</taxon>
        <taxon>Chordata</taxon>
        <taxon>Craniata</taxon>
        <taxon>Vertebrata</taxon>
        <taxon>Euteleostomi</taxon>
        <taxon>Lepidosauria</taxon>
        <taxon>Squamata</taxon>
        <taxon>Bifurcata</taxon>
        <taxon>Gekkota</taxon>
        <taxon>Eublepharidae</taxon>
        <taxon>Eublepharinae</taxon>
        <taxon>Eublepharis</taxon>
    </lineage>
</organism>